<dbReference type="PROSITE" id="PS50082">
    <property type="entry name" value="WD_REPEATS_2"/>
    <property type="match status" value="3"/>
</dbReference>
<dbReference type="EMBL" id="RRYP01018431">
    <property type="protein sequence ID" value="TNV73646.1"/>
    <property type="molecule type" value="Genomic_DNA"/>
</dbReference>
<dbReference type="OrthoDB" id="20669at2759"/>
<dbReference type="SMART" id="SM00320">
    <property type="entry name" value="WD40"/>
    <property type="match status" value="5"/>
</dbReference>
<organism evidence="4 5">
    <name type="scientific">Halteria grandinella</name>
    <dbReference type="NCBI Taxonomy" id="5974"/>
    <lineage>
        <taxon>Eukaryota</taxon>
        <taxon>Sar</taxon>
        <taxon>Alveolata</taxon>
        <taxon>Ciliophora</taxon>
        <taxon>Intramacronucleata</taxon>
        <taxon>Spirotrichea</taxon>
        <taxon>Stichotrichia</taxon>
        <taxon>Sporadotrichida</taxon>
        <taxon>Halteriidae</taxon>
        <taxon>Halteria</taxon>
    </lineage>
</organism>
<keyword evidence="1 3" id="KW-0853">WD repeat</keyword>
<reference evidence="4" key="1">
    <citation type="submission" date="2019-06" db="EMBL/GenBank/DDBJ databases">
        <authorList>
            <person name="Zheng W."/>
        </authorList>
    </citation>
    <scope>NUCLEOTIDE SEQUENCE</scope>
    <source>
        <strain evidence="4">QDHG01</strain>
    </source>
</reference>
<evidence type="ECO:0000256" key="3">
    <source>
        <dbReference type="PROSITE-ProRule" id="PRU00221"/>
    </source>
</evidence>
<dbReference type="InterPro" id="IPR015943">
    <property type="entry name" value="WD40/YVTN_repeat-like_dom_sf"/>
</dbReference>
<dbReference type="InterPro" id="IPR036322">
    <property type="entry name" value="WD40_repeat_dom_sf"/>
</dbReference>
<dbReference type="PROSITE" id="PS00678">
    <property type="entry name" value="WD_REPEATS_1"/>
    <property type="match status" value="1"/>
</dbReference>
<proteinExistence type="predicted"/>
<dbReference type="Gene3D" id="2.130.10.10">
    <property type="entry name" value="YVTN repeat-like/Quinoprotein amine dehydrogenase"/>
    <property type="match status" value="2"/>
</dbReference>
<evidence type="ECO:0000313" key="4">
    <source>
        <dbReference type="EMBL" id="TNV73646.1"/>
    </source>
</evidence>
<feature type="repeat" description="WD" evidence="3">
    <location>
        <begin position="285"/>
        <end position="328"/>
    </location>
</feature>
<comment type="caution">
    <text evidence="4">The sequence shown here is derived from an EMBL/GenBank/DDBJ whole genome shotgun (WGS) entry which is preliminary data.</text>
</comment>
<evidence type="ECO:0000256" key="1">
    <source>
        <dbReference type="ARBA" id="ARBA00022574"/>
    </source>
</evidence>
<evidence type="ECO:0000256" key="2">
    <source>
        <dbReference type="ARBA" id="ARBA00022737"/>
    </source>
</evidence>
<accession>A0A8J8NFD6</accession>
<dbReference type="InterPro" id="IPR042411">
    <property type="entry name" value="WDR27"/>
</dbReference>
<dbReference type="PANTHER" id="PTHR44525">
    <property type="entry name" value="WD REPEAT-CONTAINING PROTEIN 27"/>
    <property type="match status" value="1"/>
</dbReference>
<keyword evidence="2" id="KW-0677">Repeat</keyword>
<protein>
    <submittedName>
        <fullName evidence="4">Uncharacterized protein</fullName>
    </submittedName>
</protein>
<dbReference type="Proteomes" id="UP000785679">
    <property type="component" value="Unassembled WGS sequence"/>
</dbReference>
<evidence type="ECO:0000313" key="5">
    <source>
        <dbReference type="Proteomes" id="UP000785679"/>
    </source>
</evidence>
<dbReference type="PANTHER" id="PTHR44525:SF1">
    <property type="entry name" value="WD REPEAT-CONTAINING PROTEIN 27"/>
    <property type="match status" value="1"/>
</dbReference>
<gene>
    <name evidence="4" type="ORF">FGO68_gene14870</name>
</gene>
<name>A0A8J8NFD6_HALGN</name>
<dbReference type="InterPro" id="IPR019775">
    <property type="entry name" value="WD40_repeat_CS"/>
</dbReference>
<dbReference type="SUPFAM" id="SSF50978">
    <property type="entry name" value="WD40 repeat-like"/>
    <property type="match status" value="1"/>
</dbReference>
<feature type="repeat" description="WD" evidence="3">
    <location>
        <begin position="58"/>
        <end position="92"/>
    </location>
</feature>
<dbReference type="Pfam" id="PF00400">
    <property type="entry name" value="WD40"/>
    <property type="match status" value="4"/>
</dbReference>
<keyword evidence="5" id="KW-1185">Reference proteome</keyword>
<dbReference type="AlphaFoldDB" id="A0A8J8NFD6"/>
<sequence length="402" mass="45215">MTIPDELSILKEQALHKNAVVKLCYSPLGTKLASISQDTLISVIKTPFFQNQLEVTSLGGHNGPVNSIHFSANDQYLISASADKSCIVWNLKWSKKGEKLLVLDRLKKNKTAAVSDPLQNPLQQQQNPPLPDQVRRAQFYYDDRLIALSCQNQLLFYQFELPDSDNQDLSKDDVKRLQQRGQYKLLQTYTHPSAQHIPSFCFHNHRVKSHVGILGGSNKELVVYDANANRPVLTVNDGHQRHVHTVKFYEGSYNDGEAYNTFLTASADNFIKLWDLRVGSPVREFTGHQNRAMTIGFDVSNCYRYLIAGSEDRSAYIFDVSSGQIIDKTKNLIHGDSVTDIAVNPEHYEWASSSIDGHVRIFRYPAVKVMRKPKPKNGGGGGFGLMVKGKKAAVQQPDYEAY</sequence>
<dbReference type="InterPro" id="IPR001680">
    <property type="entry name" value="WD40_rpt"/>
</dbReference>
<feature type="repeat" description="WD" evidence="3">
    <location>
        <begin position="236"/>
        <end position="284"/>
    </location>
</feature>
<dbReference type="PROSITE" id="PS50294">
    <property type="entry name" value="WD_REPEATS_REGION"/>
    <property type="match status" value="1"/>
</dbReference>